<protein>
    <submittedName>
        <fullName evidence="1">Uncharacterized protein</fullName>
    </submittedName>
</protein>
<dbReference type="Proteomes" id="UP001148662">
    <property type="component" value="Unassembled WGS sequence"/>
</dbReference>
<sequence>MGGLSQQSGPYRAAPDNSQGPANGHPTYPANNLPAPRPVPGRMTHSQIVPSHDQRVPPSLPGGSGSEYPPGVPNQAMAGLQDQRGAYRTSNGQELDTDHPTPLANAQVPPSFPVQPGPIQYAQRWHRQRPMQPPAEPEVTAAVPRPRADESVQASNEVRDFLNELMGRRDQDAPFNLDLIPSEEEVANYRREHGPPCTIAEFRLDLNGTPFNAWNKHCYVWASIGRTEEDHAVLQARQAKIQRQRNTLYARIEAAMSRSDLQRHVLILARFEVHGMSEDESDHKDGKSQYYILTLHWRADVVTPLMRSLDSVHRKNRFGPFSQSTQGAHPRNRFVTSIRSTHSRVIPGLPINAYDETWLAHLSLWDCEDLRIDPTPYDFTLSSEVLQIAQESFRAIEQRPLARATMAKALANLSSAWAGRHDDFLLTLYVPNFVRVSCNSPSTILNPPYPSDDVTQVTGGRPVLETHYPSVKVTAESGFVPQVSRSTVWRRKHHNEVLEHARISRPDELTEQVSNLNLSDSRESSSSTYILAELHALGAPFTDIRDFGQQLLQEITSFDPAPHLLIFMEEPDLHILGEEEDYNPMLNRNHPANLFFTIYEDHLADTLTAIEGYTIPSRFAAPPVLTSLHKLLENKLDRLGSVKLDEWTRRLRVHQAERLGDRFVDTGSFFRRGLDLSDSRTILVCACQVVALIMYLLFGLPRHPSGLLLVAMRSIIRLSIKFSQSYLPPDLTIPPVWNDVPKDVRTILNAFDLDPAVIHKNGDTIGRSVWGQTLAYTEYSWHLASSARASVPSPDHETVGWPFPLAAGYRGSTGTGKHPGDVAHIMKDFWDGAAIRTFAGPAGHESLYMDTRHAAPRTLRIVFMFTADGFNPFHMKPAKGSVSSCGLYMVCLNLPPHLRYLPENMYLISVIPGKPSTTQINNFLELVVDDLEPFWETGVDYSRMAKYPTGRPVNVALATVVADWVGMRQLMAMGAITAKFFCNYCKLIHDEIENFEPDTWPK</sequence>
<organism evidence="1 2">
    <name type="scientific">Phlebia brevispora</name>
    <dbReference type="NCBI Taxonomy" id="194682"/>
    <lineage>
        <taxon>Eukaryota</taxon>
        <taxon>Fungi</taxon>
        <taxon>Dikarya</taxon>
        <taxon>Basidiomycota</taxon>
        <taxon>Agaricomycotina</taxon>
        <taxon>Agaricomycetes</taxon>
        <taxon>Polyporales</taxon>
        <taxon>Meruliaceae</taxon>
        <taxon>Phlebia</taxon>
    </lineage>
</organism>
<proteinExistence type="predicted"/>
<evidence type="ECO:0000313" key="1">
    <source>
        <dbReference type="EMBL" id="KAJ3547877.1"/>
    </source>
</evidence>
<reference evidence="1" key="1">
    <citation type="submission" date="2022-07" db="EMBL/GenBank/DDBJ databases">
        <title>Genome Sequence of Phlebia brevispora.</title>
        <authorList>
            <person name="Buettner E."/>
        </authorList>
    </citation>
    <scope>NUCLEOTIDE SEQUENCE</scope>
    <source>
        <strain evidence="1">MPL23</strain>
    </source>
</reference>
<keyword evidence="2" id="KW-1185">Reference proteome</keyword>
<name>A0ACC1SWN9_9APHY</name>
<dbReference type="EMBL" id="JANHOG010000978">
    <property type="protein sequence ID" value="KAJ3547877.1"/>
    <property type="molecule type" value="Genomic_DNA"/>
</dbReference>
<accession>A0ACC1SWN9</accession>
<gene>
    <name evidence="1" type="ORF">NM688_g5357</name>
</gene>
<evidence type="ECO:0000313" key="2">
    <source>
        <dbReference type="Proteomes" id="UP001148662"/>
    </source>
</evidence>
<comment type="caution">
    <text evidence="1">The sequence shown here is derived from an EMBL/GenBank/DDBJ whole genome shotgun (WGS) entry which is preliminary data.</text>
</comment>